<name>A0A8K2A024_9CYAN</name>
<evidence type="ECO:0000256" key="7">
    <source>
        <dbReference type="ARBA" id="ARBA00023016"/>
    </source>
</evidence>
<dbReference type="RefSeq" id="WP_161826798.1">
    <property type="nucleotide sequence ID" value="NZ_WVIC01000048.1"/>
</dbReference>
<protein>
    <submittedName>
        <fullName evidence="8">Addiction module toxin, HicA family</fullName>
    </submittedName>
</protein>
<dbReference type="EMBL" id="WVIC01000048">
    <property type="protein sequence ID" value="NCJ08324.1"/>
    <property type="molecule type" value="Genomic_DNA"/>
</dbReference>
<sequence length="83" mass="9580">MKKKKLLEKILSGSKNIRFDEMVSLVEAFGFKLDRVSGSHHIFKHPNVANIVNIQNRKGKAQPYQIRQFLAIVEENSLTLEEE</sequence>
<dbReference type="GO" id="GO:0004519">
    <property type="term" value="F:endonuclease activity"/>
    <property type="evidence" value="ECO:0007669"/>
    <property type="project" value="UniProtKB-KW"/>
</dbReference>
<organism evidence="8 9">
    <name type="scientific">Petrachloros mirabilis ULC683</name>
    <dbReference type="NCBI Taxonomy" id="2781853"/>
    <lineage>
        <taxon>Bacteria</taxon>
        <taxon>Bacillati</taxon>
        <taxon>Cyanobacteriota</taxon>
        <taxon>Cyanophyceae</taxon>
        <taxon>Synechococcales</taxon>
        <taxon>Petrachlorosaceae</taxon>
        <taxon>Petrachloros</taxon>
        <taxon>Petrachloros mirabilis</taxon>
    </lineage>
</organism>
<evidence type="ECO:0000256" key="2">
    <source>
        <dbReference type="ARBA" id="ARBA00022649"/>
    </source>
</evidence>
<evidence type="ECO:0000256" key="6">
    <source>
        <dbReference type="ARBA" id="ARBA00022884"/>
    </source>
</evidence>
<reference evidence="8" key="1">
    <citation type="submission" date="2019-12" db="EMBL/GenBank/DDBJ databases">
        <title>High-Quality draft genome sequences of three cyanobacteria isolated from the limestone walls of the Old Cathedral of Coimbra.</title>
        <authorList>
            <person name="Tiago I."/>
            <person name="Soares F."/>
            <person name="Portugal A."/>
        </authorList>
    </citation>
    <scope>NUCLEOTIDE SEQUENCE [LARGE SCALE GENOMIC DNA]</scope>
    <source>
        <strain evidence="8">C</strain>
    </source>
</reference>
<keyword evidence="9" id="KW-1185">Reference proteome</keyword>
<dbReference type="InterPro" id="IPR038570">
    <property type="entry name" value="HicA_sf"/>
</dbReference>
<dbReference type="AlphaFoldDB" id="A0A8K2A024"/>
<keyword evidence="3" id="KW-0540">Nuclease</keyword>
<dbReference type="InterPro" id="IPR012933">
    <property type="entry name" value="HicA_mRNA_interferase"/>
</dbReference>
<evidence type="ECO:0000313" key="8">
    <source>
        <dbReference type="EMBL" id="NCJ08324.1"/>
    </source>
</evidence>
<evidence type="ECO:0000313" key="9">
    <source>
        <dbReference type="Proteomes" id="UP000607397"/>
    </source>
</evidence>
<dbReference type="Proteomes" id="UP000607397">
    <property type="component" value="Unassembled WGS sequence"/>
</dbReference>
<evidence type="ECO:0000256" key="4">
    <source>
        <dbReference type="ARBA" id="ARBA00022759"/>
    </source>
</evidence>
<evidence type="ECO:0000256" key="5">
    <source>
        <dbReference type="ARBA" id="ARBA00022801"/>
    </source>
</evidence>
<keyword evidence="5" id="KW-0378">Hydrolase</keyword>
<comment type="similarity">
    <text evidence="1">Belongs to the HicA mRNA interferase family.</text>
</comment>
<proteinExistence type="inferred from homology"/>
<dbReference type="SUPFAM" id="SSF54786">
    <property type="entry name" value="YcfA/nrd intein domain"/>
    <property type="match status" value="1"/>
</dbReference>
<dbReference type="Pfam" id="PF07927">
    <property type="entry name" value="HicA_toxin"/>
    <property type="match status" value="1"/>
</dbReference>
<comment type="caution">
    <text evidence="8">The sequence shown here is derived from an EMBL/GenBank/DDBJ whole genome shotgun (WGS) entry which is preliminary data.</text>
</comment>
<gene>
    <name evidence="8" type="ORF">GS597_17790</name>
</gene>
<dbReference type="GO" id="GO:0003729">
    <property type="term" value="F:mRNA binding"/>
    <property type="evidence" value="ECO:0007669"/>
    <property type="project" value="InterPro"/>
</dbReference>
<evidence type="ECO:0000256" key="1">
    <source>
        <dbReference type="ARBA" id="ARBA00006620"/>
    </source>
</evidence>
<keyword evidence="4" id="KW-0255">Endonuclease</keyword>
<keyword evidence="7" id="KW-0346">Stress response</keyword>
<dbReference type="Gene3D" id="3.30.920.30">
    <property type="entry name" value="Hypothetical protein"/>
    <property type="match status" value="1"/>
</dbReference>
<keyword evidence="6" id="KW-0694">RNA-binding</keyword>
<keyword evidence="2" id="KW-1277">Toxin-antitoxin system</keyword>
<dbReference type="GO" id="GO:0016787">
    <property type="term" value="F:hydrolase activity"/>
    <property type="evidence" value="ECO:0007669"/>
    <property type="project" value="UniProtKB-KW"/>
</dbReference>
<accession>A0A8K2A024</accession>
<evidence type="ECO:0000256" key="3">
    <source>
        <dbReference type="ARBA" id="ARBA00022722"/>
    </source>
</evidence>